<proteinExistence type="predicted"/>
<feature type="region of interest" description="Disordered" evidence="1">
    <location>
        <begin position="98"/>
        <end position="122"/>
    </location>
</feature>
<sequence length="122" mass="13158">MVPITNRIRWAEIVVNSIVASASSNQTTQSMVVESEMADHYDGFDLVGDRNCQIVNDKEPDDAASGTPSLLACLPKAADQMLESRALGASWIHDGGLTRPAWDKQLPSFIPRSEASNATQNG</sequence>
<protein>
    <submittedName>
        <fullName evidence="2">Uncharacterized protein</fullName>
    </submittedName>
</protein>
<name>A0A7D5V249_9HYPO</name>
<keyword evidence="3" id="KW-1185">Reference proteome</keyword>
<dbReference type="Proteomes" id="UP000510686">
    <property type="component" value="Chromosome 5"/>
</dbReference>
<dbReference type="GeneID" id="26245360"/>
<dbReference type="EMBL" id="CP058936">
    <property type="protein sequence ID" value="QLI72654.1"/>
    <property type="molecule type" value="Genomic_DNA"/>
</dbReference>
<evidence type="ECO:0000313" key="2">
    <source>
        <dbReference type="EMBL" id="QLI72654.1"/>
    </source>
</evidence>
<gene>
    <name evidence="2" type="ORF">G6M90_00g092480</name>
</gene>
<dbReference type="KEGG" id="mbrn:26245360"/>
<dbReference type="AlphaFoldDB" id="A0A7D5V249"/>
<evidence type="ECO:0000256" key="1">
    <source>
        <dbReference type="SAM" id="MobiDB-lite"/>
    </source>
</evidence>
<dbReference type="RefSeq" id="XP_014541892.1">
    <property type="nucleotide sequence ID" value="XM_014686406.1"/>
</dbReference>
<reference evidence="2 3" key="1">
    <citation type="submission" date="2020-07" db="EMBL/GenBank/DDBJ databases">
        <title>Telomere length de novo assembly of all 7 chromosomes of the fungus, Metarhizium brunneum, using a novel assembly pipeline.</title>
        <authorList>
            <person name="Saud z."/>
            <person name="Kortsinoglou A."/>
            <person name="Kouvelis V.N."/>
            <person name="Butt T.M."/>
        </authorList>
    </citation>
    <scope>NUCLEOTIDE SEQUENCE [LARGE SCALE GENOMIC DNA]</scope>
    <source>
        <strain evidence="2 3">4556</strain>
    </source>
</reference>
<accession>A0A7D5V249</accession>
<organism evidence="2 3">
    <name type="scientific">Metarhizium brunneum</name>
    <dbReference type="NCBI Taxonomy" id="500148"/>
    <lineage>
        <taxon>Eukaryota</taxon>
        <taxon>Fungi</taxon>
        <taxon>Dikarya</taxon>
        <taxon>Ascomycota</taxon>
        <taxon>Pezizomycotina</taxon>
        <taxon>Sordariomycetes</taxon>
        <taxon>Hypocreomycetidae</taxon>
        <taxon>Hypocreales</taxon>
        <taxon>Clavicipitaceae</taxon>
        <taxon>Metarhizium</taxon>
    </lineage>
</organism>
<evidence type="ECO:0000313" key="3">
    <source>
        <dbReference type="Proteomes" id="UP000510686"/>
    </source>
</evidence>